<comment type="caution">
    <text evidence="1">The sequence shown here is derived from an EMBL/GenBank/DDBJ whole genome shotgun (WGS) entry which is preliminary data.</text>
</comment>
<evidence type="ECO:0000313" key="2">
    <source>
        <dbReference type="Proteomes" id="UP000642070"/>
    </source>
</evidence>
<reference evidence="1" key="2">
    <citation type="submission" date="2020-09" db="EMBL/GenBank/DDBJ databases">
        <authorList>
            <person name="Sun Q."/>
            <person name="Ohkuma M."/>
        </authorList>
    </citation>
    <scope>NUCLEOTIDE SEQUENCE</scope>
    <source>
        <strain evidence="1">JCM 19831</strain>
    </source>
</reference>
<name>A0A917WR66_9ACTN</name>
<protein>
    <submittedName>
        <fullName evidence="1">Uncharacterized protein</fullName>
    </submittedName>
</protein>
<dbReference type="AlphaFoldDB" id="A0A917WR66"/>
<keyword evidence="2" id="KW-1185">Reference proteome</keyword>
<organism evidence="1 2">
    <name type="scientific">Dactylosporangium sucinum</name>
    <dbReference type="NCBI Taxonomy" id="1424081"/>
    <lineage>
        <taxon>Bacteria</taxon>
        <taxon>Bacillati</taxon>
        <taxon>Actinomycetota</taxon>
        <taxon>Actinomycetes</taxon>
        <taxon>Micromonosporales</taxon>
        <taxon>Micromonosporaceae</taxon>
        <taxon>Dactylosporangium</taxon>
    </lineage>
</organism>
<accession>A0A917WR66</accession>
<evidence type="ECO:0000313" key="1">
    <source>
        <dbReference type="EMBL" id="GGM22523.1"/>
    </source>
</evidence>
<proteinExistence type="predicted"/>
<reference evidence="1" key="1">
    <citation type="journal article" date="2014" name="Int. J. Syst. Evol. Microbiol.">
        <title>Complete genome sequence of Corynebacterium casei LMG S-19264T (=DSM 44701T), isolated from a smear-ripened cheese.</title>
        <authorList>
            <consortium name="US DOE Joint Genome Institute (JGI-PGF)"/>
            <person name="Walter F."/>
            <person name="Albersmeier A."/>
            <person name="Kalinowski J."/>
            <person name="Ruckert C."/>
        </authorList>
    </citation>
    <scope>NUCLEOTIDE SEQUENCE</scope>
    <source>
        <strain evidence="1">JCM 19831</strain>
    </source>
</reference>
<gene>
    <name evidence="1" type="ORF">GCM10007977_024610</name>
</gene>
<dbReference type="Proteomes" id="UP000642070">
    <property type="component" value="Unassembled WGS sequence"/>
</dbReference>
<dbReference type="EMBL" id="BMPI01000010">
    <property type="protein sequence ID" value="GGM22523.1"/>
    <property type="molecule type" value="Genomic_DNA"/>
</dbReference>
<sequence length="65" mass="7333">MVDVLAAACIPMLPDDTSRDAALWTRLIREADPEHLARWPQPARTWRDVLDFLAPHLAEEEPGDA</sequence>